<dbReference type="EMBL" id="SDWW01000040">
    <property type="protein sequence ID" value="RYV50172.1"/>
    <property type="molecule type" value="Genomic_DNA"/>
</dbReference>
<protein>
    <submittedName>
        <fullName evidence="1">Uncharacterized protein</fullName>
    </submittedName>
</protein>
<dbReference type="OrthoDB" id="3253180at2"/>
<dbReference type="Pfam" id="PF21853">
    <property type="entry name" value="DUF6912"/>
    <property type="match status" value="1"/>
</dbReference>
<evidence type="ECO:0000313" key="2">
    <source>
        <dbReference type="Proteomes" id="UP000293764"/>
    </source>
</evidence>
<dbReference type="Proteomes" id="UP000293764">
    <property type="component" value="Unassembled WGS sequence"/>
</dbReference>
<name>A0A4Q5MWT9_9MICO</name>
<gene>
    <name evidence="1" type="ORF">EUA98_15000</name>
</gene>
<comment type="caution">
    <text evidence="1">The sequence shown here is derived from an EMBL/GenBank/DDBJ whole genome shotgun (WGS) entry which is preliminary data.</text>
</comment>
<keyword evidence="2" id="KW-1185">Reference proteome</keyword>
<accession>A0A4Q5MWT9</accession>
<dbReference type="AlphaFoldDB" id="A0A4Q5MWT9"/>
<organism evidence="1 2">
    <name type="scientific">Pengzhenrongella frigida</name>
    <dbReference type="NCBI Taxonomy" id="1259133"/>
    <lineage>
        <taxon>Bacteria</taxon>
        <taxon>Bacillati</taxon>
        <taxon>Actinomycetota</taxon>
        <taxon>Actinomycetes</taxon>
        <taxon>Micrococcales</taxon>
        <taxon>Pengzhenrongella</taxon>
    </lineage>
</organism>
<sequence length="155" mass="16309">MRIYLPATLLDLASTPPGGRLELGPRRAHAVTPALRAMFPDDEDEGLEFAAQLAAADDSLELLAAAPTAPRLRLVLTADVADSAVTVVVDPDAVPSAVELHQSVPWDAIACGHVDEPAAAPDVVAALTGDEAAVERLDEQDLLWYDASELDAIPR</sequence>
<proteinExistence type="predicted"/>
<reference evidence="1 2" key="1">
    <citation type="submission" date="2019-01" db="EMBL/GenBank/DDBJ databases">
        <title>Novel species of Cellulomonas.</title>
        <authorList>
            <person name="Liu Q."/>
            <person name="Xin Y.-H."/>
        </authorList>
    </citation>
    <scope>NUCLEOTIDE SEQUENCE [LARGE SCALE GENOMIC DNA]</scope>
    <source>
        <strain evidence="1 2">HLT2-17</strain>
    </source>
</reference>
<dbReference type="InterPro" id="IPR054206">
    <property type="entry name" value="DUF6912"/>
</dbReference>
<evidence type="ECO:0000313" key="1">
    <source>
        <dbReference type="EMBL" id="RYV50172.1"/>
    </source>
</evidence>
<dbReference type="RefSeq" id="WP_130103503.1">
    <property type="nucleotide sequence ID" value="NZ_SDWW01000040.1"/>
</dbReference>